<evidence type="ECO:0000259" key="1">
    <source>
        <dbReference type="PROSITE" id="PS50097"/>
    </source>
</evidence>
<dbReference type="Gene3D" id="3.30.710.10">
    <property type="entry name" value="Potassium Channel Kv1.1, Chain A"/>
    <property type="match status" value="1"/>
</dbReference>
<name>A0ABP1CH08_9APHY</name>
<proteinExistence type="predicted"/>
<dbReference type="SUPFAM" id="SSF54695">
    <property type="entry name" value="POZ domain"/>
    <property type="match status" value="1"/>
</dbReference>
<dbReference type="Pfam" id="PF00651">
    <property type="entry name" value="BTB"/>
    <property type="match status" value="1"/>
</dbReference>
<dbReference type="SMART" id="SM00225">
    <property type="entry name" value="BTB"/>
    <property type="match status" value="1"/>
</dbReference>
<dbReference type="InterPro" id="IPR011333">
    <property type="entry name" value="SKP1/BTB/POZ_sf"/>
</dbReference>
<feature type="domain" description="BTB" evidence="1">
    <location>
        <begin position="45"/>
        <end position="111"/>
    </location>
</feature>
<dbReference type="PROSITE" id="PS50097">
    <property type="entry name" value="BTB"/>
    <property type="match status" value="1"/>
</dbReference>
<reference evidence="3" key="1">
    <citation type="submission" date="2024-04" db="EMBL/GenBank/DDBJ databases">
        <authorList>
            <person name="Shaw F."/>
            <person name="Minotto A."/>
        </authorList>
    </citation>
    <scope>NUCLEOTIDE SEQUENCE [LARGE SCALE GENOMIC DNA]</scope>
</reference>
<gene>
    <name evidence="2" type="ORF">GFSPODELE1_LOCUS88</name>
</gene>
<dbReference type="EMBL" id="OZ037944">
    <property type="protein sequence ID" value="CAL1693973.1"/>
    <property type="molecule type" value="Genomic_DNA"/>
</dbReference>
<protein>
    <recommendedName>
        <fullName evidence="1">BTB domain-containing protein</fullName>
    </recommendedName>
</protein>
<evidence type="ECO:0000313" key="2">
    <source>
        <dbReference type="EMBL" id="CAL1693973.1"/>
    </source>
</evidence>
<organism evidence="2 3">
    <name type="scientific">Somion occarium</name>
    <dbReference type="NCBI Taxonomy" id="3059160"/>
    <lineage>
        <taxon>Eukaryota</taxon>
        <taxon>Fungi</taxon>
        <taxon>Dikarya</taxon>
        <taxon>Basidiomycota</taxon>
        <taxon>Agaricomycotina</taxon>
        <taxon>Agaricomycetes</taxon>
        <taxon>Polyporales</taxon>
        <taxon>Cerrenaceae</taxon>
        <taxon>Somion</taxon>
    </lineage>
</organism>
<accession>A0ABP1CH08</accession>
<dbReference type="CDD" id="cd18186">
    <property type="entry name" value="BTB_POZ_ZBTB_KLHL-like"/>
    <property type="match status" value="1"/>
</dbReference>
<keyword evidence="3" id="KW-1185">Reference proteome</keyword>
<dbReference type="Proteomes" id="UP001497453">
    <property type="component" value="Chromosome 1"/>
</dbReference>
<sequence>MLAYNYSPSPNVPVFHFIGMSSTLDLTQETSMDTFKRGQLWMDDGNIILIAGDCSFRVHRSVLSRHSQVFKDMFTIPNLDIQSEEIDGVPIMRVSDRPSELCTFLSAMYDGISFCSPDAGLPFEIVVSLIRLGTKYQANHLQNMGLRHLHPFLSRLLEEEPKKPSPSLDETWKPECAITLVNLADSLDLTDILPIALYGCCQLEMSIVDGIRHSDDIVERLTPTNLKRCLNARTHLVIAQSRVMSDVHFCIAGCDCQRRDNRDECLAKTFLVRTQPHSPGLVVWNPLRRLDMWWKEISAISLCTICSSVVKTFYIAQRQRIISDLPEMFCLTSTSNAYCGA</sequence>
<dbReference type="InterPro" id="IPR000210">
    <property type="entry name" value="BTB/POZ_dom"/>
</dbReference>
<evidence type="ECO:0000313" key="3">
    <source>
        <dbReference type="Proteomes" id="UP001497453"/>
    </source>
</evidence>